<feature type="transmembrane region" description="Helical" evidence="1">
    <location>
        <begin position="199"/>
        <end position="219"/>
    </location>
</feature>
<reference evidence="2 3" key="1">
    <citation type="submission" date="2014-01" db="EMBL/GenBank/DDBJ databases">
        <title>Complete genome sequence of ionizing-radiation resistance bacterium Hymenobacter swuensis DY53.</title>
        <authorList>
            <person name="Jung J.-H."/>
            <person name="Jeong S.-W."/>
            <person name="Joe M.-H."/>
            <person name="Cho y.-j."/>
            <person name="Kim M.-K."/>
            <person name="Lim S.-Y."/>
        </authorList>
    </citation>
    <scope>NUCLEOTIDE SEQUENCE [LARGE SCALE GENOMIC DNA]</scope>
    <source>
        <strain evidence="2 3">DY53</strain>
    </source>
</reference>
<dbReference type="KEGG" id="hsw:Hsw_2417"/>
<dbReference type="HOGENOM" id="CLU_084444_0_0_10"/>
<keyword evidence="1" id="KW-1133">Transmembrane helix</keyword>
<sequence length="232" mass="25451">MAQVPILLYIAFGLTTVLAVWLFCRAVPRRALVVAAGLALWLLGQGVLALTGFYTNTHALPPRLLLAVGPPLLVALLLVITPRGRHLLAQLWPDALTLFHVVRVPVEVVLFGLAQYRAVPTLMTFEGRNWDILTGLTAPLLYYLVFRRRQLGRRALLVWNLVGLGLLVNIVAHAVLAVPSPLQQLAFEQPNVAVLYFPFGWLPAGVVPLVLVAHLAALWQLRQPAWEPAGVA</sequence>
<keyword evidence="1" id="KW-0812">Transmembrane</keyword>
<name>W8F1Y0_9BACT</name>
<gene>
    <name evidence="2" type="ORF">Hsw_2417</name>
</gene>
<dbReference type="STRING" id="1227739.Hsw_2417"/>
<dbReference type="Proteomes" id="UP000019423">
    <property type="component" value="Chromosome"/>
</dbReference>
<keyword evidence="1" id="KW-0472">Membrane</keyword>
<organism evidence="2 3">
    <name type="scientific">Hymenobacter swuensis DY53</name>
    <dbReference type="NCBI Taxonomy" id="1227739"/>
    <lineage>
        <taxon>Bacteria</taxon>
        <taxon>Pseudomonadati</taxon>
        <taxon>Bacteroidota</taxon>
        <taxon>Cytophagia</taxon>
        <taxon>Cytophagales</taxon>
        <taxon>Hymenobacteraceae</taxon>
        <taxon>Hymenobacter</taxon>
    </lineage>
</organism>
<keyword evidence="3" id="KW-1185">Reference proteome</keyword>
<protein>
    <submittedName>
        <fullName evidence="2">Uncharacterized protein</fullName>
    </submittedName>
</protein>
<dbReference type="OrthoDB" id="675847at2"/>
<dbReference type="RefSeq" id="WP_044002296.1">
    <property type="nucleotide sequence ID" value="NZ_CP007145.1"/>
</dbReference>
<evidence type="ECO:0000256" key="1">
    <source>
        <dbReference type="SAM" id="Phobius"/>
    </source>
</evidence>
<evidence type="ECO:0000313" key="3">
    <source>
        <dbReference type="Proteomes" id="UP000019423"/>
    </source>
</evidence>
<dbReference type="AlphaFoldDB" id="W8F1Y0"/>
<accession>W8F1Y0</accession>
<feature type="transmembrane region" description="Helical" evidence="1">
    <location>
        <begin position="60"/>
        <end position="80"/>
    </location>
</feature>
<feature type="transmembrane region" description="Helical" evidence="1">
    <location>
        <begin position="6"/>
        <end position="24"/>
    </location>
</feature>
<dbReference type="EMBL" id="CP007145">
    <property type="protein sequence ID" value="AHJ98012.1"/>
    <property type="molecule type" value="Genomic_DNA"/>
</dbReference>
<dbReference type="PATRIC" id="fig|1227739.3.peg.2614"/>
<feature type="transmembrane region" description="Helical" evidence="1">
    <location>
        <begin position="157"/>
        <end position="179"/>
    </location>
</feature>
<evidence type="ECO:0000313" key="2">
    <source>
        <dbReference type="EMBL" id="AHJ98012.1"/>
    </source>
</evidence>
<dbReference type="eggNOG" id="ENOG5030C5C">
    <property type="taxonomic scope" value="Bacteria"/>
</dbReference>
<proteinExistence type="predicted"/>
<feature type="transmembrane region" description="Helical" evidence="1">
    <location>
        <begin position="31"/>
        <end position="54"/>
    </location>
</feature>